<evidence type="ECO:0000313" key="4">
    <source>
        <dbReference type="EMBL" id="HIR71170.1"/>
    </source>
</evidence>
<dbReference type="Proteomes" id="UP000823912">
    <property type="component" value="Unassembled WGS sequence"/>
</dbReference>
<dbReference type="SUPFAM" id="SSF102405">
    <property type="entry name" value="MCP/YpsA-like"/>
    <property type="match status" value="1"/>
</dbReference>
<sequence length="378" mass="41983">MKYQYWLLCLQGVGNLCKRQLIACFGSAKDLYLASEEKLAACRFLKERERERILASRKVWDIDREWNHFRTGDTSFVTVEQSAYPGELRSVHDRPYGLFFRGNAENWREPAVAVVGSRRCSAYGQKIAYDLGYALGEAGITVVSGMAKGIDGAAHRGCLDAGGRAVVVLGCGTDICYPMQNADLYERLLREGTVLSEYRDGTEPLAGHFPARNRIISGLSSQVVVVEAREKSGSLITADFALEQGKDVFAVPGRATDPMSAGCNRLIDQGAGIVCSVEDYVRQLFEGMGAMPRKSSDCGENPEKDRSEKRGENRGEGNFLLEKEERLVYSCLDFYPKGLDQLQGETKLEILPLLAAIMRLCDLGLIRENFKNQYVRLG</sequence>
<comment type="similarity">
    <text evidence="1">Belongs to the DprA/Smf family.</text>
</comment>
<feature type="compositionally biased region" description="Basic and acidic residues" evidence="2">
    <location>
        <begin position="294"/>
        <end position="316"/>
    </location>
</feature>
<comment type="caution">
    <text evidence="4">The sequence shown here is derived from an EMBL/GenBank/DDBJ whole genome shotgun (WGS) entry which is preliminary data.</text>
</comment>
<dbReference type="Pfam" id="PF02481">
    <property type="entry name" value="DNA_processg_A"/>
    <property type="match status" value="1"/>
</dbReference>
<dbReference type="NCBIfam" id="TIGR00732">
    <property type="entry name" value="dprA"/>
    <property type="match status" value="1"/>
</dbReference>
<dbReference type="PANTHER" id="PTHR43022:SF1">
    <property type="entry name" value="PROTEIN SMF"/>
    <property type="match status" value="1"/>
</dbReference>
<evidence type="ECO:0000313" key="5">
    <source>
        <dbReference type="Proteomes" id="UP000823912"/>
    </source>
</evidence>
<evidence type="ECO:0000256" key="2">
    <source>
        <dbReference type="SAM" id="MobiDB-lite"/>
    </source>
</evidence>
<feature type="region of interest" description="Disordered" evidence="2">
    <location>
        <begin position="292"/>
        <end position="316"/>
    </location>
</feature>
<reference evidence="4" key="1">
    <citation type="submission" date="2020-10" db="EMBL/GenBank/DDBJ databases">
        <authorList>
            <person name="Gilroy R."/>
        </authorList>
    </citation>
    <scope>NUCLEOTIDE SEQUENCE</scope>
    <source>
        <strain evidence="4">ChiSjej5B23-6657</strain>
    </source>
</reference>
<protein>
    <submittedName>
        <fullName evidence="4">DNA-protecting protein DprA</fullName>
    </submittedName>
</protein>
<dbReference type="PANTHER" id="PTHR43022">
    <property type="entry name" value="PROTEIN SMF"/>
    <property type="match status" value="1"/>
</dbReference>
<reference evidence="4" key="2">
    <citation type="journal article" date="2021" name="PeerJ">
        <title>Extensive microbial diversity within the chicken gut microbiome revealed by metagenomics and culture.</title>
        <authorList>
            <person name="Gilroy R."/>
            <person name="Ravi A."/>
            <person name="Getino M."/>
            <person name="Pursley I."/>
            <person name="Horton D.L."/>
            <person name="Alikhan N.F."/>
            <person name="Baker D."/>
            <person name="Gharbi K."/>
            <person name="Hall N."/>
            <person name="Watson M."/>
            <person name="Adriaenssens E.M."/>
            <person name="Foster-Nyarko E."/>
            <person name="Jarju S."/>
            <person name="Secka A."/>
            <person name="Antonio M."/>
            <person name="Oren A."/>
            <person name="Chaudhuri R.R."/>
            <person name="La Ragione R."/>
            <person name="Hildebrand F."/>
            <person name="Pallen M.J."/>
        </authorList>
    </citation>
    <scope>NUCLEOTIDE SEQUENCE</scope>
    <source>
        <strain evidence="4">ChiSjej5B23-6657</strain>
    </source>
</reference>
<organism evidence="4 5">
    <name type="scientific">Candidatus Pullilachnospira gallistercoris</name>
    <dbReference type="NCBI Taxonomy" id="2840911"/>
    <lineage>
        <taxon>Bacteria</taxon>
        <taxon>Bacillati</taxon>
        <taxon>Bacillota</taxon>
        <taxon>Clostridia</taxon>
        <taxon>Lachnospirales</taxon>
        <taxon>Lachnospiraceae</taxon>
        <taxon>Lachnospiraceae incertae sedis</taxon>
        <taxon>Candidatus Pullilachnospira</taxon>
    </lineage>
</organism>
<proteinExistence type="inferred from homology"/>
<gene>
    <name evidence="4" type="primary">dprA</name>
    <name evidence="4" type="ORF">IAA55_07800</name>
</gene>
<evidence type="ECO:0000259" key="3">
    <source>
        <dbReference type="Pfam" id="PF02481"/>
    </source>
</evidence>
<dbReference type="AlphaFoldDB" id="A0A9D1EA31"/>
<feature type="domain" description="Smf/DprA SLOG" evidence="3">
    <location>
        <begin position="76"/>
        <end position="283"/>
    </location>
</feature>
<dbReference type="InterPro" id="IPR057666">
    <property type="entry name" value="DrpA_SLOG"/>
</dbReference>
<dbReference type="InterPro" id="IPR003488">
    <property type="entry name" value="DprA"/>
</dbReference>
<name>A0A9D1EA31_9FIRM</name>
<dbReference type="GO" id="GO:0009294">
    <property type="term" value="P:DNA-mediated transformation"/>
    <property type="evidence" value="ECO:0007669"/>
    <property type="project" value="InterPro"/>
</dbReference>
<dbReference type="EMBL" id="DVHM01000124">
    <property type="protein sequence ID" value="HIR71170.1"/>
    <property type="molecule type" value="Genomic_DNA"/>
</dbReference>
<evidence type="ECO:0000256" key="1">
    <source>
        <dbReference type="ARBA" id="ARBA00006525"/>
    </source>
</evidence>
<accession>A0A9D1EA31</accession>
<dbReference type="Gene3D" id="3.40.50.450">
    <property type="match status" value="1"/>
</dbReference>